<protein>
    <submittedName>
        <fullName evidence="2">Uncharacterized protein</fullName>
    </submittedName>
</protein>
<accession>A0A7T3MLA8</accession>
<evidence type="ECO:0000313" key="3">
    <source>
        <dbReference type="Proteomes" id="UP000463860"/>
    </source>
</evidence>
<proteinExistence type="predicted"/>
<reference evidence="2" key="1">
    <citation type="submission" date="2020-12" db="EMBL/GenBank/DDBJ databases">
        <title>Comparison of Enterococcus faecalis Biofilm Removal Efficiency Among Bacteriophage PBEF129, Its Endolysin, and Cefotaxime.</title>
        <authorList>
            <person name="Myung H."/>
            <person name="Oh H."/>
            <person name="Hwang Y."/>
            <person name="Hong H."/>
        </authorList>
    </citation>
    <scope>NUCLEOTIDE SEQUENCE</scope>
</reference>
<sequence length="115" mass="13837">MVETPPNKPRTICCYNVFFKWVFICISSKIEGRLECGLCFRVGSPPFSCFCSNVIPIKYWELFNFYFWFLFNNCFSFYLFDNFWLFWFYRSATHHTKSEWGSHGSSTNCLFLSRT</sequence>
<evidence type="ECO:0000256" key="1">
    <source>
        <dbReference type="SAM" id="Phobius"/>
    </source>
</evidence>
<name>A0A7T3MLA8_9CAUD</name>
<dbReference type="EMBL" id="MN854830">
    <property type="protein sequence ID" value="QPW37217.1"/>
    <property type="molecule type" value="Genomic_DNA"/>
</dbReference>
<dbReference type="Proteomes" id="UP000463860">
    <property type="component" value="Segment"/>
</dbReference>
<organism evidence="2 3">
    <name type="scientific">Enterococcus phage PBEF129</name>
    <dbReference type="NCBI Taxonomy" id="2696337"/>
    <lineage>
        <taxon>Viruses</taxon>
        <taxon>Duplodnaviria</taxon>
        <taxon>Heunggongvirae</taxon>
        <taxon>Uroviricota</taxon>
        <taxon>Caudoviricetes</taxon>
        <taxon>Herelleviridae</taxon>
        <taxon>Brockvirinae</taxon>
        <taxon>Kochikohdavirus</taxon>
        <taxon>Kochikohdavirus ECP3</taxon>
    </lineage>
</organism>
<feature type="transmembrane region" description="Helical" evidence="1">
    <location>
        <begin position="65"/>
        <end position="89"/>
    </location>
</feature>
<keyword evidence="1" id="KW-1133">Transmembrane helix</keyword>
<keyword evidence="3" id="KW-1185">Reference proteome</keyword>
<keyword evidence="1" id="KW-0472">Membrane</keyword>
<evidence type="ECO:0000313" key="2">
    <source>
        <dbReference type="EMBL" id="QPW37217.1"/>
    </source>
</evidence>
<keyword evidence="1" id="KW-0812">Transmembrane</keyword>